<feature type="compositionally biased region" description="Pro residues" evidence="1">
    <location>
        <begin position="628"/>
        <end position="638"/>
    </location>
</feature>
<feature type="compositionally biased region" description="Basic and acidic residues" evidence="1">
    <location>
        <begin position="446"/>
        <end position="461"/>
    </location>
</feature>
<keyword evidence="3" id="KW-1185">Reference proteome</keyword>
<sequence>MDNYQLMKVVELELRKQQKRIRRKQREEERERRKMRRASRDLGNKQIYRREPSLPTSNSLTPSSSAGGLPPLSFVGLRRPSGPGGDSEWSGSEDAQSHFMIQRDIIPSPTTSECNFMSDDEFRGEFRFGDEDFAEEDDDGDEEEWERSDDDDDLGTDEETDEEDYYEEEDDDEGTPRHSPLQYKAGGEGILLRLSATRESPTGLLRPGDSPRGGAITMQQSDDAHMAKWRKWEQKQRAHGTHAAGSSDDRSAGSEEEAESELRARETMMSTLKATIEGRRLKGAPGSENHHHHHHHHHPQHQHQQGGHIERVKSGVDHDRVDAARVVRRTRSASEKNELANHLNSNNQNNGSNGGSLHAASDDVPQIRVSGDWGVQWLRREGSMDDYDDDEDDRVMLVPEFEEDGVADGGKIFFIPFESGSGDVPLPALSESQVKRFIGHALKAVQRTEDSERASDRGAAKEEEEEEEVKEEPRDGGEVERSTSTDDDDDENADPHDHDPPPPLPAPQPNPETETGTADESQDGELRPGTSVDVEPANTNGGEAQAEQASTSPGSCAEAPAEHEQEDDDEEEAKSTSSVTPEHHQQPQQPELQQPRSEESDETTNTEGRRSPPTPVDGLASVTAGPSGQPPQPLPEPQPVVHVGIVAVPHHHVDPAALHNHTTTTTNSNTTKGIDEPWTTTTEQAATATIDDKLAGHRQSRHEAPTATATTTTTTTTTQTREQRRREKGKEKIDDDELKGESGGGHHDHSSVSAAAAAAGGNVRRATVLPRPTAPAASATTGVDGGAARKDWVWDREHRDASPREGSHAHLRGSGGSSGTRSPREGATKRSPLLGRDDPQVAVAATSCLSCTLS</sequence>
<feature type="compositionally biased region" description="Basic and acidic residues" evidence="1">
    <location>
        <begin position="721"/>
        <end position="733"/>
    </location>
</feature>
<feature type="compositionally biased region" description="Acidic residues" evidence="1">
    <location>
        <begin position="131"/>
        <end position="173"/>
    </location>
</feature>
<feature type="compositionally biased region" description="Polar residues" evidence="1">
    <location>
        <begin position="537"/>
        <end position="554"/>
    </location>
</feature>
<name>L8GQS2_ACACF</name>
<feature type="compositionally biased region" description="Low complexity" evidence="1">
    <location>
        <begin position="340"/>
        <end position="357"/>
    </location>
</feature>
<feature type="compositionally biased region" description="Low complexity" evidence="1">
    <location>
        <begin position="659"/>
        <end position="671"/>
    </location>
</feature>
<feature type="compositionally biased region" description="Basic and acidic residues" evidence="1">
    <location>
        <begin position="787"/>
        <end position="808"/>
    </location>
</feature>
<feature type="compositionally biased region" description="Basic and acidic residues" evidence="1">
    <location>
        <begin position="471"/>
        <end position="484"/>
    </location>
</feature>
<protein>
    <submittedName>
        <fullName evidence="2">Uncharacterized protein</fullName>
    </submittedName>
</protein>
<reference evidence="2 3" key="1">
    <citation type="journal article" date="2013" name="Genome Biol.">
        <title>Genome of Acanthamoeba castellanii highlights extensive lateral gene transfer and early evolution of tyrosine kinase signaling.</title>
        <authorList>
            <person name="Clarke M."/>
            <person name="Lohan A.J."/>
            <person name="Liu B."/>
            <person name="Lagkouvardos I."/>
            <person name="Roy S."/>
            <person name="Zafar N."/>
            <person name="Bertelli C."/>
            <person name="Schilde C."/>
            <person name="Kianianmomeni A."/>
            <person name="Burglin T.R."/>
            <person name="Frech C."/>
            <person name="Turcotte B."/>
            <person name="Kopec K.O."/>
            <person name="Synnott J.M."/>
            <person name="Choo C."/>
            <person name="Paponov I."/>
            <person name="Finkler A."/>
            <person name="Soon Heng Tan C."/>
            <person name="Hutchins A.P."/>
            <person name="Weinmeier T."/>
            <person name="Rattei T."/>
            <person name="Chu J.S."/>
            <person name="Gimenez G."/>
            <person name="Irimia M."/>
            <person name="Rigden D.J."/>
            <person name="Fitzpatrick D.A."/>
            <person name="Lorenzo-Morales J."/>
            <person name="Bateman A."/>
            <person name="Chiu C.H."/>
            <person name="Tang P."/>
            <person name="Hegemann P."/>
            <person name="Fromm H."/>
            <person name="Raoult D."/>
            <person name="Greub G."/>
            <person name="Miranda-Saavedra D."/>
            <person name="Chen N."/>
            <person name="Nash P."/>
            <person name="Ginger M.L."/>
            <person name="Horn M."/>
            <person name="Schaap P."/>
            <person name="Caler L."/>
            <person name="Loftus B."/>
        </authorList>
    </citation>
    <scope>NUCLEOTIDE SEQUENCE [LARGE SCALE GENOMIC DNA]</scope>
    <source>
        <strain evidence="2 3">Neff</strain>
    </source>
</reference>
<dbReference type="Proteomes" id="UP000011083">
    <property type="component" value="Unassembled WGS sequence"/>
</dbReference>
<feature type="compositionally biased region" description="Low complexity" evidence="1">
    <location>
        <begin position="751"/>
        <end position="761"/>
    </location>
</feature>
<feature type="compositionally biased region" description="Basic residues" evidence="1">
    <location>
        <begin position="290"/>
        <end position="301"/>
    </location>
</feature>
<dbReference type="KEGG" id="acan:ACA1_192110"/>
<evidence type="ECO:0000313" key="2">
    <source>
        <dbReference type="EMBL" id="ELR14481.1"/>
    </source>
</evidence>
<feature type="compositionally biased region" description="Low complexity" evidence="1">
    <location>
        <begin position="770"/>
        <end position="781"/>
    </location>
</feature>
<evidence type="ECO:0000256" key="1">
    <source>
        <dbReference type="SAM" id="MobiDB-lite"/>
    </source>
</evidence>
<feature type="compositionally biased region" description="Basic and acidic residues" evidence="1">
    <location>
        <begin position="120"/>
        <end position="130"/>
    </location>
</feature>
<feature type="compositionally biased region" description="Low complexity" evidence="1">
    <location>
        <begin position="53"/>
        <end position="73"/>
    </location>
</feature>
<feature type="compositionally biased region" description="Low complexity" evidence="1">
    <location>
        <begin position="679"/>
        <end position="689"/>
    </location>
</feature>
<dbReference type="EMBL" id="KB008052">
    <property type="protein sequence ID" value="ELR14481.1"/>
    <property type="molecule type" value="Genomic_DNA"/>
</dbReference>
<dbReference type="AlphaFoldDB" id="L8GQS2"/>
<feature type="compositionally biased region" description="Basic and acidic residues" evidence="1">
    <location>
        <begin position="25"/>
        <end position="52"/>
    </location>
</feature>
<gene>
    <name evidence="2" type="ORF">ACA1_192110</name>
</gene>
<dbReference type="GeneID" id="14915071"/>
<feature type="compositionally biased region" description="Low complexity" evidence="1">
    <location>
        <begin position="586"/>
        <end position="595"/>
    </location>
</feature>
<dbReference type="VEuPathDB" id="AmoebaDB:ACA1_192110"/>
<proteinExistence type="predicted"/>
<feature type="compositionally biased region" description="Low complexity" evidence="1">
    <location>
        <begin position="706"/>
        <end position="720"/>
    </location>
</feature>
<feature type="compositionally biased region" description="Basic and acidic residues" evidence="1">
    <location>
        <begin position="222"/>
        <end position="236"/>
    </location>
</feature>
<feature type="region of interest" description="Disordered" evidence="1">
    <location>
        <begin position="325"/>
        <end position="365"/>
    </location>
</feature>
<feature type="compositionally biased region" description="Pro residues" evidence="1">
    <location>
        <begin position="501"/>
        <end position="510"/>
    </location>
</feature>
<feature type="region of interest" description="Disordered" evidence="1">
    <location>
        <begin position="445"/>
        <end position="841"/>
    </location>
</feature>
<accession>L8GQS2</accession>
<evidence type="ECO:0000313" key="3">
    <source>
        <dbReference type="Proteomes" id="UP000011083"/>
    </source>
</evidence>
<feature type="region of interest" description="Disordered" evidence="1">
    <location>
        <begin position="16"/>
        <end position="265"/>
    </location>
</feature>
<dbReference type="RefSeq" id="XP_004336494.1">
    <property type="nucleotide sequence ID" value="XM_004336446.1"/>
</dbReference>
<feature type="region of interest" description="Disordered" evidence="1">
    <location>
        <begin position="281"/>
        <end position="308"/>
    </location>
</feature>
<organism evidence="2 3">
    <name type="scientific">Acanthamoeba castellanii (strain ATCC 30010 / Neff)</name>
    <dbReference type="NCBI Taxonomy" id="1257118"/>
    <lineage>
        <taxon>Eukaryota</taxon>
        <taxon>Amoebozoa</taxon>
        <taxon>Discosea</taxon>
        <taxon>Longamoebia</taxon>
        <taxon>Centramoebida</taxon>
        <taxon>Acanthamoebidae</taxon>
        <taxon>Acanthamoeba</taxon>
    </lineage>
</organism>